<sequence length="130" mass="14560">MFFNLLLDRILAVKLDACKGGKSSKELLTVLFCCNMDGSEKLNPLTIGKSKNLHAFNGHMTLLCQYDINKKDRITTGMFTSAVLFIYNCHDHPQILNMKNIKLVLLPPNITSTLQPLDHGIIKALKANFV</sequence>
<protein>
    <recommendedName>
        <fullName evidence="1">DDE-1 domain-containing protein</fullName>
    </recommendedName>
</protein>
<dbReference type="InterPro" id="IPR004875">
    <property type="entry name" value="DDE_SF_endonuclease_dom"/>
</dbReference>
<dbReference type="Pfam" id="PF03184">
    <property type="entry name" value="DDE_1"/>
    <property type="match status" value="2"/>
</dbReference>
<feature type="domain" description="DDE-1" evidence="1">
    <location>
        <begin position="26"/>
        <end position="80"/>
    </location>
</feature>
<feature type="domain" description="DDE-1" evidence="1">
    <location>
        <begin position="89"/>
        <end position="129"/>
    </location>
</feature>
<comment type="caution">
    <text evidence="2">The sequence shown here is derived from an EMBL/GenBank/DDBJ whole genome shotgun (WGS) entry which is preliminary data.</text>
</comment>
<gene>
    <name evidence="2" type="ORF">PR048_023410</name>
</gene>
<keyword evidence="3" id="KW-1185">Reference proteome</keyword>
<evidence type="ECO:0000313" key="3">
    <source>
        <dbReference type="Proteomes" id="UP001159363"/>
    </source>
</evidence>
<dbReference type="PANTHER" id="PTHR19303">
    <property type="entry name" value="TRANSPOSON"/>
    <property type="match status" value="1"/>
</dbReference>
<name>A0ABQ9GU01_9NEOP</name>
<dbReference type="Proteomes" id="UP001159363">
    <property type="component" value="Chromosome 8"/>
</dbReference>
<evidence type="ECO:0000259" key="1">
    <source>
        <dbReference type="Pfam" id="PF03184"/>
    </source>
</evidence>
<dbReference type="PANTHER" id="PTHR19303:SF73">
    <property type="entry name" value="PROTEIN PDC2"/>
    <property type="match status" value="1"/>
</dbReference>
<evidence type="ECO:0000313" key="2">
    <source>
        <dbReference type="EMBL" id="KAJ8875515.1"/>
    </source>
</evidence>
<organism evidence="2 3">
    <name type="scientific">Dryococelus australis</name>
    <dbReference type="NCBI Taxonomy" id="614101"/>
    <lineage>
        <taxon>Eukaryota</taxon>
        <taxon>Metazoa</taxon>
        <taxon>Ecdysozoa</taxon>
        <taxon>Arthropoda</taxon>
        <taxon>Hexapoda</taxon>
        <taxon>Insecta</taxon>
        <taxon>Pterygota</taxon>
        <taxon>Neoptera</taxon>
        <taxon>Polyneoptera</taxon>
        <taxon>Phasmatodea</taxon>
        <taxon>Verophasmatodea</taxon>
        <taxon>Anareolatae</taxon>
        <taxon>Phasmatidae</taxon>
        <taxon>Eurycanthinae</taxon>
        <taxon>Dryococelus</taxon>
    </lineage>
</organism>
<accession>A0ABQ9GU01</accession>
<reference evidence="2 3" key="1">
    <citation type="submission" date="2023-02" db="EMBL/GenBank/DDBJ databases">
        <title>LHISI_Scaffold_Assembly.</title>
        <authorList>
            <person name="Stuart O.P."/>
            <person name="Cleave R."/>
            <person name="Magrath M.J.L."/>
            <person name="Mikheyev A.S."/>
        </authorList>
    </citation>
    <scope>NUCLEOTIDE SEQUENCE [LARGE SCALE GENOMIC DNA]</scope>
    <source>
        <strain evidence="2">Daus_M_001</strain>
        <tissue evidence="2">Leg muscle</tissue>
    </source>
</reference>
<dbReference type="EMBL" id="JARBHB010000009">
    <property type="protein sequence ID" value="KAJ8875515.1"/>
    <property type="molecule type" value="Genomic_DNA"/>
</dbReference>
<proteinExistence type="predicted"/>
<dbReference type="InterPro" id="IPR050863">
    <property type="entry name" value="CenT-Element_Derived"/>
</dbReference>